<comment type="caution">
    <text evidence="7">The sequence shown here is derived from an EMBL/GenBank/DDBJ whole genome shotgun (WGS) entry which is preliminary data.</text>
</comment>
<evidence type="ECO:0000256" key="3">
    <source>
        <dbReference type="ARBA" id="ARBA00022967"/>
    </source>
</evidence>
<dbReference type="AlphaFoldDB" id="A0A8T0E8V3"/>
<dbReference type="FunFam" id="3.40.50.720:FF:000063">
    <property type="entry name" value="NAD(P) transhydrogenase subunit alpha"/>
    <property type="match status" value="1"/>
</dbReference>
<dbReference type="GO" id="GO:0050661">
    <property type="term" value="F:NADP binding"/>
    <property type="evidence" value="ECO:0007669"/>
    <property type="project" value="TreeGrafter"/>
</dbReference>
<dbReference type="Gene3D" id="3.40.50.720">
    <property type="entry name" value="NAD(P)-binding Rossmann-like Domain"/>
    <property type="match status" value="1"/>
</dbReference>
<organism evidence="7 8">
    <name type="scientific">Argiope bruennichi</name>
    <name type="common">Wasp spider</name>
    <name type="synonym">Aranea bruennichi</name>
    <dbReference type="NCBI Taxonomy" id="94029"/>
    <lineage>
        <taxon>Eukaryota</taxon>
        <taxon>Metazoa</taxon>
        <taxon>Ecdysozoa</taxon>
        <taxon>Arthropoda</taxon>
        <taxon>Chelicerata</taxon>
        <taxon>Arachnida</taxon>
        <taxon>Araneae</taxon>
        <taxon>Araneomorphae</taxon>
        <taxon>Entelegynae</taxon>
        <taxon>Araneoidea</taxon>
        <taxon>Araneidae</taxon>
        <taxon>Argiope</taxon>
    </lineage>
</organism>
<dbReference type="PANTHER" id="PTHR10160:SF19">
    <property type="entry name" value="PROTON-TRANSLOCATING NAD(P)(+) TRANSHYDROGENASE"/>
    <property type="match status" value="1"/>
</dbReference>
<dbReference type="EMBL" id="JABXBU010002230">
    <property type="protein sequence ID" value="KAF8768183.1"/>
    <property type="molecule type" value="Genomic_DNA"/>
</dbReference>
<dbReference type="GO" id="GO:0008750">
    <property type="term" value="F:proton-translocating NAD(P)+ transhydrogenase activity"/>
    <property type="evidence" value="ECO:0007669"/>
    <property type="project" value="UniProtKB-EC"/>
</dbReference>
<keyword evidence="2" id="KW-0521">NADP</keyword>
<dbReference type="SUPFAM" id="SSF52283">
    <property type="entry name" value="Formate/glycerate dehydrogenase catalytic domain-like"/>
    <property type="match status" value="1"/>
</dbReference>
<name>A0A8T0E8V3_ARGBR</name>
<dbReference type="Pfam" id="PF05222">
    <property type="entry name" value="AlaDh_PNT_N"/>
    <property type="match status" value="1"/>
</dbReference>
<reference evidence="7" key="1">
    <citation type="journal article" date="2020" name="bioRxiv">
        <title>Chromosome-level reference genome of the European wasp spider Argiope bruennichi: a resource for studies on range expansion and evolutionary adaptation.</title>
        <authorList>
            <person name="Sheffer M.M."/>
            <person name="Hoppe A."/>
            <person name="Krehenwinkel H."/>
            <person name="Uhl G."/>
            <person name="Kuss A.W."/>
            <person name="Jensen L."/>
            <person name="Jensen C."/>
            <person name="Gillespie R.G."/>
            <person name="Hoff K.J."/>
            <person name="Prost S."/>
        </authorList>
    </citation>
    <scope>NUCLEOTIDE SEQUENCE</scope>
</reference>
<gene>
    <name evidence="7" type="ORF">HNY73_021029</name>
</gene>
<evidence type="ECO:0000256" key="2">
    <source>
        <dbReference type="ARBA" id="ARBA00022857"/>
    </source>
</evidence>
<dbReference type="InterPro" id="IPR007886">
    <property type="entry name" value="AlaDH/PNT_N"/>
</dbReference>
<dbReference type="PANTHER" id="PTHR10160">
    <property type="entry name" value="NAD(P) TRANSHYDROGENASE"/>
    <property type="match status" value="1"/>
</dbReference>
<dbReference type="EC" id="7.1.1.1" evidence="1"/>
<keyword evidence="3" id="KW-1278">Translocase</keyword>
<keyword evidence="8" id="KW-1185">Reference proteome</keyword>
<protein>
    <recommendedName>
        <fullName evidence="1">proton-translocating NAD(P)(+) transhydrogenase</fullName>
        <ecNumber evidence="1">7.1.1.1</ecNumber>
    </recommendedName>
</protein>
<comment type="catalytic activity">
    <reaction evidence="5">
        <text>NAD(+) + NADPH + H(+)(in) = NADH + NADP(+) + H(+)(out)</text>
        <dbReference type="Rhea" id="RHEA:47992"/>
        <dbReference type="ChEBI" id="CHEBI:15378"/>
        <dbReference type="ChEBI" id="CHEBI:57540"/>
        <dbReference type="ChEBI" id="CHEBI:57783"/>
        <dbReference type="ChEBI" id="CHEBI:57945"/>
        <dbReference type="ChEBI" id="CHEBI:58349"/>
        <dbReference type="EC" id="7.1.1.1"/>
    </reaction>
</comment>
<sequence>MLLLLKTCTSVREASLLVANKGSWTLSIKGFHTSFLRRCKTKQEKPPQAPVKGIPYSKLTIGVPKESWKNERRVALSPAATATLIKKGFQVNIEKDAGVEAKFSNAEYEAVGAKISDNAFLSDIVLKVRAPSTAEVGKFRNSSTLISFLYPGQNSDLVKSLQQQQMNVFAMDCIPRISRAQVFDALSSMANIAGYKAVVEAANNFGRFFTGIVI</sequence>
<feature type="domain" description="Alanine dehydrogenase/pyridine nucleotide transhydrogenase N-terminal" evidence="6">
    <location>
        <begin position="62"/>
        <end position="193"/>
    </location>
</feature>
<evidence type="ECO:0000256" key="4">
    <source>
        <dbReference type="ARBA" id="ARBA00023027"/>
    </source>
</evidence>
<evidence type="ECO:0000259" key="6">
    <source>
        <dbReference type="SMART" id="SM01003"/>
    </source>
</evidence>
<evidence type="ECO:0000256" key="5">
    <source>
        <dbReference type="ARBA" id="ARBA00048202"/>
    </source>
</evidence>
<reference evidence="7" key="2">
    <citation type="submission" date="2020-06" db="EMBL/GenBank/DDBJ databases">
        <authorList>
            <person name="Sheffer M."/>
        </authorList>
    </citation>
    <scope>NUCLEOTIDE SEQUENCE</scope>
</reference>
<accession>A0A8T0E8V3</accession>
<evidence type="ECO:0000256" key="1">
    <source>
        <dbReference type="ARBA" id="ARBA00012943"/>
    </source>
</evidence>
<dbReference type="GO" id="GO:0005743">
    <property type="term" value="C:mitochondrial inner membrane"/>
    <property type="evidence" value="ECO:0007669"/>
    <property type="project" value="TreeGrafter"/>
</dbReference>
<dbReference type="SMART" id="SM01003">
    <property type="entry name" value="AlaDh_PNT_N"/>
    <property type="match status" value="1"/>
</dbReference>
<proteinExistence type="predicted"/>
<dbReference type="Proteomes" id="UP000807504">
    <property type="component" value="Unassembled WGS sequence"/>
</dbReference>
<keyword evidence="4" id="KW-0520">NAD</keyword>
<evidence type="ECO:0000313" key="7">
    <source>
        <dbReference type="EMBL" id="KAF8768183.1"/>
    </source>
</evidence>
<evidence type="ECO:0000313" key="8">
    <source>
        <dbReference type="Proteomes" id="UP000807504"/>
    </source>
</evidence>
<dbReference type="GO" id="GO:0006740">
    <property type="term" value="P:NADPH regeneration"/>
    <property type="evidence" value="ECO:0007669"/>
    <property type="project" value="TreeGrafter"/>
</dbReference>